<dbReference type="OrthoDB" id="417697at2759"/>
<gene>
    <name evidence="6" type="ORF">ASIM_LOCUS13129</name>
</gene>
<dbReference type="GO" id="GO:0008757">
    <property type="term" value="F:S-adenosylmethionine-dependent methyltransferase activity"/>
    <property type="evidence" value="ECO:0007669"/>
    <property type="project" value="UniProtKB-ARBA"/>
</dbReference>
<dbReference type="AlphaFoldDB" id="A0A0M3JZ03"/>
<feature type="compositionally biased region" description="Polar residues" evidence="5">
    <location>
        <begin position="171"/>
        <end position="181"/>
    </location>
</feature>
<keyword evidence="7" id="KW-1185">Reference proteome</keyword>
<evidence type="ECO:0000256" key="4">
    <source>
        <dbReference type="PIRNR" id="PIRNR037755"/>
    </source>
</evidence>
<dbReference type="InterPro" id="IPR029063">
    <property type="entry name" value="SAM-dependent_MTases_sf"/>
</dbReference>
<reference evidence="8" key="1">
    <citation type="submission" date="2017-02" db="UniProtKB">
        <authorList>
            <consortium name="WormBaseParasite"/>
        </authorList>
    </citation>
    <scope>IDENTIFICATION</scope>
</reference>
<organism evidence="8">
    <name type="scientific">Anisakis simplex</name>
    <name type="common">Herring worm</name>
    <dbReference type="NCBI Taxonomy" id="6269"/>
    <lineage>
        <taxon>Eukaryota</taxon>
        <taxon>Metazoa</taxon>
        <taxon>Ecdysozoa</taxon>
        <taxon>Nematoda</taxon>
        <taxon>Chromadorea</taxon>
        <taxon>Rhabditida</taxon>
        <taxon>Spirurina</taxon>
        <taxon>Ascaridomorpha</taxon>
        <taxon>Ascaridoidea</taxon>
        <taxon>Anisakidae</taxon>
        <taxon>Anisakis</taxon>
        <taxon>Anisakis simplex complex</taxon>
    </lineage>
</organism>
<evidence type="ECO:0000256" key="5">
    <source>
        <dbReference type="SAM" id="MobiDB-lite"/>
    </source>
</evidence>
<dbReference type="PANTHER" id="PTHR22809">
    <property type="entry name" value="METHYLTRANSFERASE-RELATED"/>
    <property type="match status" value="1"/>
</dbReference>
<evidence type="ECO:0000256" key="1">
    <source>
        <dbReference type="ARBA" id="ARBA00009725"/>
    </source>
</evidence>
<dbReference type="InterPro" id="IPR026113">
    <property type="entry name" value="METTL2/6/8-like"/>
</dbReference>
<comment type="similarity">
    <text evidence="1 4">Belongs to the methyltransferase superfamily. METL family.</text>
</comment>
<dbReference type="EC" id="2.1.1.-" evidence="4"/>
<dbReference type="CDD" id="cd02440">
    <property type="entry name" value="AdoMet_MTases"/>
    <property type="match status" value="1"/>
</dbReference>
<feature type="compositionally biased region" description="Polar residues" evidence="5">
    <location>
        <begin position="227"/>
        <end position="242"/>
    </location>
</feature>
<evidence type="ECO:0000313" key="6">
    <source>
        <dbReference type="EMBL" id="VDK49012.1"/>
    </source>
</evidence>
<feature type="compositionally biased region" description="Low complexity" evidence="5">
    <location>
        <begin position="182"/>
        <end position="194"/>
    </location>
</feature>
<dbReference type="Gene3D" id="3.40.50.150">
    <property type="entry name" value="Vaccinia Virus protein VP39"/>
    <property type="match status" value="2"/>
</dbReference>
<reference evidence="6 7" key="2">
    <citation type="submission" date="2018-11" db="EMBL/GenBank/DDBJ databases">
        <authorList>
            <consortium name="Pathogen Informatics"/>
        </authorList>
    </citation>
    <scope>NUCLEOTIDE SEQUENCE [LARGE SCALE GENOMIC DNA]</scope>
</reference>
<dbReference type="Proteomes" id="UP000267096">
    <property type="component" value="Unassembled WGS sequence"/>
</dbReference>
<dbReference type="EMBL" id="UYRR01031320">
    <property type="protein sequence ID" value="VDK49012.1"/>
    <property type="molecule type" value="Genomic_DNA"/>
</dbReference>
<proteinExistence type="inferred from homology"/>
<feature type="region of interest" description="Disordered" evidence="5">
    <location>
        <begin position="165"/>
        <end position="206"/>
    </location>
</feature>
<sequence length="346" mass="39728">MSSDECQTCRTPRALTSDEINKLNSEIAVNEFKKNRLEIEAQKNWDRFYKRNKDKFFKDRHWSREDFITLCPHINLESELTYLEAGCGVGNMLFPLMDYFPLWNVVAFDFSSNAIQLLIERFKQTKQQTNSLTVFVADLCDTEHFPPVQLPLSDSTSTRDAAITRNDQDSKSTLSSSQTFVSEPLSSESPSISRSQDDCIRSDHEDNTSNQFRNIVSIQHAHRSDHSSPSTHSECIQLSQSNPSDHPSESFCYYSHKSVHFNGADLATLIFVLSAIHPNKHRIAVQNLTKLIKKGGTVIVRDYGINDHAMIRFGRGTKLHERFYARQDGTRAFYFKLGLFTYLFFI</sequence>
<keyword evidence="3 4" id="KW-0808">Transferase</keyword>
<comment type="function">
    <text evidence="4">S-adenosyl-L-methionine-dependent methyltransferase.</text>
</comment>
<dbReference type="PIRSF" id="PIRSF037755">
    <property type="entry name" value="Mettl2_prd"/>
    <property type="match status" value="1"/>
</dbReference>
<accession>A0A0M3JZ03</accession>
<dbReference type="SUPFAM" id="SSF53335">
    <property type="entry name" value="S-adenosyl-L-methionine-dependent methyltransferases"/>
    <property type="match status" value="1"/>
</dbReference>
<name>A0A0M3JZ03_ANISI</name>
<protein>
    <recommendedName>
        <fullName evidence="4">tRNA N(3)-methylcytidine methyltransferase</fullName>
        <ecNumber evidence="4">2.1.1.-</ecNumber>
    </recommendedName>
</protein>
<dbReference type="Pfam" id="PF13489">
    <property type="entry name" value="Methyltransf_23"/>
    <property type="match status" value="1"/>
</dbReference>
<dbReference type="PANTHER" id="PTHR22809:SF5">
    <property type="entry name" value="TRNA N(3)-METHYLCYTIDINE METHYLTRANSFERASE METTL6"/>
    <property type="match status" value="1"/>
</dbReference>
<evidence type="ECO:0000313" key="7">
    <source>
        <dbReference type="Proteomes" id="UP000267096"/>
    </source>
</evidence>
<dbReference type="WBParaSite" id="ASIM_0001370101-mRNA-1">
    <property type="protein sequence ID" value="ASIM_0001370101-mRNA-1"/>
    <property type="gene ID" value="ASIM_0001370101"/>
</dbReference>
<keyword evidence="2 4" id="KW-0489">Methyltransferase</keyword>
<dbReference type="GO" id="GO:0008173">
    <property type="term" value="F:RNA methyltransferase activity"/>
    <property type="evidence" value="ECO:0007669"/>
    <property type="project" value="UniProtKB-ARBA"/>
</dbReference>
<feature type="region of interest" description="Disordered" evidence="5">
    <location>
        <begin position="220"/>
        <end position="242"/>
    </location>
</feature>
<evidence type="ECO:0000256" key="2">
    <source>
        <dbReference type="ARBA" id="ARBA00022603"/>
    </source>
</evidence>
<evidence type="ECO:0000313" key="8">
    <source>
        <dbReference type="WBParaSite" id="ASIM_0001370101-mRNA-1"/>
    </source>
</evidence>
<feature type="compositionally biased region" description="Basic and acidic residues" evidence="5">
    <location>
        <begin position="195"/>
        <end position="206"/>
    </location>
</feature>
<evidence type="ECO:0000256" key="3">
    <source>
        <dbReference type="ARBA" id="ARBA00022679"/>
    </source>
</evidence>
<dbReference type="GO" id="GO:0032259">
    <property type="term" value="P:methylation"/>
    <property type="evidence" value="ECO:0007669"/>
    <property type="project" value="UniProtKB-KW"/>
</dbReference>